<sequence length="247" mass="27414">MALITLNRTSAVMMSQTLIKVALPDDIGPGEKLPTVWLLHGLGDDGTVWQRKVPVEQYAVDHHWAIVMPGFDRSFYMNMAYGSPYGDYLEKELLPAMRNLLPLAAAPAVNWLVGNSMGGYGALRLAFLHPRWFSAVAVMSAVADLNSVLPIMPDHEAVFGPDDQELPTAQLAALVANAERPAVHRLRFYQTVGADDGFRPANDALMKLLTTKYGLHIDYHVDPGTHSWRYWREHLPTVLDWLAAGRG</sequence>
<dbReference type="RefSeq" id="WP_125585350.1">
    <property type="nucleotide sequence ID" value="NZ_JBHTMO010000004.1"/>
</dbReference>
<dbReference type="EMBL" id="JBHTMO010000004">
    <property type="protein sequence ID" value="MFD1392435.1"/>
    <property type="molecule type" value="Genomic_DNA"/>
</dbReference>
<dbReference type="PANTHER" id="PTHR48098:SF1">
    <property type="entry name" value="DIACYLGLYCEROL ACYLTRANSFERASE_MYCOLYLTRANSFERASE AG85A"/>
    <property type="match status" value="1"/>
</dbReference>
<accession>A0ABW4B5Y4</accession>
<organism evidence="1 2">
    <name type="scientific">Lacticaseibacillus jixianensis</name>
    <dbReference type="NCBI Taxonomy" id="2486012"/>
    <lineage>
        <taxon>Bacteria</taxon>
        <taxon>Bacillati</taxon>
        <taxon>Bacillota</taxon>
        <taxon>Bacilli</taxon>
        <taxon>Lactobacillales</taxon>
        <taxon>Lactobacillaceae</taxon>
        <taxon>Lacticaseibacillus</taxon>
    </lineage>
</organism>
<keyword evidence="1" id="KW-0378">Hydrolase</keyword>
<proteinExistence type="predicted"/>
<evidence type="ECO:0000313" key="2">
    <source>
        <dbReference type="Proteomes" id="UP001597249"/>
    </source>
</evidence>
<dbReference type="Proteomes" id="UP001597249">
    <property type="component" value="Unassembled WGS sequence"/>
</dbReference>
<keyword evidence="2" id="KW-1185">Reference proteome</keyword>
<evidence type="ECO:0000313" key="1">
    <source>
        <dbReference type="EMBL" id="MFD1392435.1"/>
    </source>
</evidence>
<name>A0ABW4B5Y4_9LACO</name>
<dbReference type="SUPFAM" id="SSF53474">
    <property type="entry name" value="alpha/beta-Hydrolases"/>
    <property type="match status" value="1"/>
</dbReference>
<dbReference type="Gene3D" id="3.40.50.1820">
    <property type="entry name" value="alpha/beta hydrolase"/>
    <property type="match status" value="1"/>
</dbReference>
<dbReference type="PANTHER" id="PTHR48098">
    <property type="entry name" value="ENTEROCHELIN ESTERASE-RELATED"/>
    <property type="match status" value="1"/>
</dbReference>
<protein>
    <submittedName>
        <fullName evidence="1">Alpha/beta hydrolase</fullName>
    </submittedName>
</protein>
<reference evidence="2" key="1">
    <citation type="journal article" date="2019" name="Int. J. Syst. Evol. Microbiol.">
        <title>The Global Catalogue of Microorganisms (GCM) 10K type strain sequencing project: providing services to taxonomists for standard genome sequencing and annotation.</title>
        <authorList>
            <consortium name="The Broad Institute Genomics Platform"/>
            <consortium name="The Broad Institute Genome Sequencing Center for Infectious Disease"/>
            <person name="Wu L."/>
            <person name="Ma J."/>
        </authorList>
    </citation>
    <scope>NUCLEOTIDE SEQUENCE [LARGE SCALE GENOMIC DNA]</scope>
    <source>
        <strain evidence="2">CCM 8911</strain>
    </source>
</reference>
<gene>
    <name evidence="1" type="ORF">ACFQ3L_02385</name>
</gene>
<dbReference type="InterPro" id="IPR000801">
    <property type="entry name" value="Esterase-like"/>
</dbReference>
<dbReference type="GO" id="GO:0016787">
    <property type="term" value="F:hydrolase activity"/>
    <property type="evidence" value="ECO:0007669"/>
    <property type="project" value="UniProtKB-KW"/>
</dbReference>
<dbReference type="InterPro" id="IPR029058">
    <property type="entry name" value="AB_hydrolase_fold"/>
</dbReference>
<dbReference type="InterPro" id="IPR050583">
    <property type="entry name" value="Mycobacterial_A85_antigen"/>
</dbReference>
<comment type="caution">
    <text evidence="1">The sequence shown here is derived from an EMBL/GenBank/DDBJ whole genome shotgun (WGS) entry which is preliminary data.</text>
</comment>
<dbReference type="Pfam" id="PF00756">
    <property type="entry name" value="Esterase"/>
    <property type="match status" value="1"/>
</dbReference>